<keyword evidence="3" id="KW-1185">Reference proteome</keyword>
<evidence type="ECO:0000313" key="3">
    <source>
        <dbReference type="Proteomes" id="UP001152622"/>
    </source>
</evidence>
<name>A0A9Q1IHI5_SYNKA</name>
<feature type="region of interest" description="Disordered" evidence="1">
    <location>
        <begin position="177"/>
        <end position="215"/>
    </location>
</feature>
<dbReference type="AlphaFoldDB" id="A0A9Q1IHI5"/>
<dbReference type="Proteomes" id="UP001152622">
    <property type="component" value="Chromosome 16"/>
</dbReference>
<proteinExistence type="predicted"/>
<accession>A0A9Q1IHI5</accession>
<evidence type="ECO:0000313" key="2">
    <source>
        <dbReference type="EMBL" id="KAJ8339749.1"/>
    </source>
</evidence>
<sequence length="292" mass="32548">MCLELHVGQLHQVPDRHMGVTHRPRVHLLPLLSPRIYFPVLTLHAEIQNTTGQTRNVGETVEMLQDAAVQSLLHSAAFDLRNVPLHRVLLHPLRLGHHAQMALPAGTVPWLCSGGGHLALFPAQTPSPQEDLQVHPQGPPRVHFPVRDAGGIRAPGRNAHSGSRVLYRNHDLLQPRDPAVGLGRRPLAGDHRRPQRLRHPPEPATHHSLLRRKPLPRLPPHELCGKLFLYLHLVGQDLQHGFAVQHLPTQAGPEEGGVKKWGISVAFSQLVFFFFYPSPLRLCPVQPCERGT</sequence>
<organism evidence="2 3">
    <name type="scientific">Synaphobranchus kaupii</name>
    <name type="common">Kaup's arrowtooth eel</name>
    <dbReference type="NCBI Taxonomy" id="118154"/>
    <lineage>
        <taxon>Eukaryota</taxon>
        <taxon>Metazoa</taxon>
        <taxon>Chordata</taxon>
        <taxon>Craniata</taxon>
        <taxon>Vertebrata</taxon>
        <taxon>Euteleostomi</taxon>
        <taxon>Actinopterygii</taxon>
        <taxon>Neopterygii</taxon>
        <taxon>Teleostei</taxon>
        <taxon>Anguilliformes</taxon>
        <taxon>Synaphobranchidae</taxon>
        <taxon>Synaphobranchus</taxon>
    </lineage>
</organism>
<dbReference type="EMBL" id="JAINUF010000016">
    <property type="protein sequence ID" value="KAJ8339749.1"/>
    <property type="molecule type" value="Genomic_DNA"/>
</dbReference>
<gene>
    <name evidence="2" type="ORF">SKAU_G00343820</name>
</gene>
<comment type="caution">
    <text evidence="2">The sequence shown here is derived from an EMBL/GenBank/DDBJ whole genome shotgun (WGS) entry which is preliminary data.</text>
</comment>
<reference evidence="2" key="1">
    <citation type="journal article" date="2023" name="Science">
        <title>Genome structures resolve the early diversification of teleost fishes.</title>
        <authorList>
            <person name="Parey E."/>
            <person name="Louis A."/>
            <person name="Montfort J."/>
            <person name="Bouchez O."/>
            <person name="Roques C."/>
            <person name="Iampietro C."/>
            <person name="Lluch J."/>
            <person name="Castinel A."/>
            <person name="Donnadieu C."/>
            <person name="Desvignes T."/>
            <person name="Floi Bucao C."/>
            <person name="Jouanno E."/>
            <person name="Wen M."/>
            <person name="Mejri S."/>
            <person name="Dirks R."/>
            <person name="Jansen H."/>
            <person name="Henkel C."/>
            <person name="Chen W.J."/>
            <person name="Zahm M."/>
            <person name="Cabau C."/>
            <person name="Klopp C."/>
            <person name="Thompson A.W."/>
            <person name="Robinson-Rechavi M."/>
            <person name="Braasch I."/>
            <person name="Lecointre G."/>
            <person name="Bobe J."/>
            <person name="Postlethwait J.H."/>
            <person name="Berthelot C."/>
            <person name="Roest Crollius H."/>
            <person name="Guiguen Y."/>
        </authorList>
    </citation>
    <scope>NUCLEOTIDE SEQUENCE</scope>
    <source>
        <strain evidence="2">WJC10195</strain>
    </source>
</reference>
<evidence type="ECO:0000256" key="1">
    <source>
        <dbReference type="SAM" id="MobiDB-lite"/>
    </source>
</evidence>
<protein>
    <submittedName>
        <fullName evidence="2">Uncharacterized protein</fullName>
    </submittedName>
</protein>